<evidence type="ECO:0000313" key="2">
    <source>
        <dbReference type="EMBL" id="GBM00428.1"/>
    </source>
</evidence>
<dbReference type="EMBL" id="BGPR01085669">
    <property type="protein sequence ID" value="GBM00428.1"/>
    <property type="molecule type" value="Genomic_DNA"/>
</dbReference>
<comment type="caution">
    <text evidence="2">The sequence shown here is derived from an EMBL/GenBank/DDBJ whole genome shotgun (WGS) entry which is preliminary data.</text>
</comment>
<accession>A0A4Y2C9J7</accession>
<evidence type="ECO:0000313" key="3">
    <source>
        <dbReference type="EMBL" id="GBM00443.1"/>
    </source>
</evidence>
<dbReference type="AlphaFoldDB" id="A0A4Y2C9J7"/>
<sequence>MLTSRFEETRGLFSMNFVNLNLSQMMRTTPELVLPSLIFRATPAEGRLAPKYDLACSRPNTQQTTDLRWNRVSGLVPSGSEARTLPLGRRGPYTVALDLTFLHELVH</sequence>
<dbReference type="Proteomes" id="UP000499080">
    <property type="component" value="Unassembled WGS sequence"/>
</dbReference>
<evidence type="ECO:0000313" key="1">
    <source>
        <dbReference type="EMBL" id="GBM00407.1"/>
    </source>
</evidence>
<proteinExistence type="predicted"/>
<dbReference type="EMBL" id="BGPR01085679">
    <property type="protein sequence ID" value="GBM00466.1"/>
    <property type="molecule type" value="Genomic_DNA"/>
</dbReference>
<reference evidence="2 5" key="1">
    <citation type="journal article" date="2019" name="Sci. Rep.">
        <title>Orb-weaving spider Araneus ventricosus genome elucidates the spidroin gene catalogue.</title>
        <authorList>
            <person name="Kono N."/>
            <person name="Nakamura H."/>
            <person name="Ohtoshi R."/>
            <person name="Moran D.A.P."/>
            <person name="Shinohara A."/>
            <person name="Yoshida Y."/>
            <person name="Fujiwara M."/>
            <person name="Mori M."/>
            <person name="Tomita M."/>
            <person name="Arakawa K."/>
        </authorList>
    </citation>
    <scope>NUCLEOTIDE SEQUENCE [LARGE SCALE GENOMIC DNA]</scope>
</reference>
<evidence type="ECO:0000313" key="4">
    <source>
        <dbReference type="EMBL" id="GBM00466.1"/>
    </source>
</evidence>
<evidence type="ECO:0000313" key="5">
    <source>
        <dbReference type="Proteomes" id="UP000499080"/>
    </source>
</evidence>
<name>A0A4Y2C9J7_ARAVE</name>
<protein>
    <submittedName>
        <fullName evidence="2">Uncharacterized protein</fullName>
    </submittedName>
</protein>
<dbReference type="EMBL" id="BGPR01085663">
    <property type="protein sequence ID" value="GBM00407.1"/>
    <property type="molecule type" value="Genomic_DNA"/>
</dbReference>
<dbReference type="EMBL" id="BGPR01085672">
    <property type="protein sequence ID" value="GBM00443.1"/>
    <property type="molecule type" value="Genomic_DNA"/>
</dbReference>
<gene>
    <name evidence="3" type="ORF">AVEN_117897_1</name>
    <name evidence="4" type="ORF">AVEN_217063_1</name>
    <name evidence="1" type="ORF">AVEN_25202_1</name>
    <name evidence="2" type="ORF">AVEN_84722_1</name>
</gene>
<keyword evidence="5" id="KW-1185">Reference proteome</keyword>
<organism evidence="2 5">
    <name type="scientific">Araneus ventricosus</name>
    <name type="common">Orbweaver spider</name>
    <name type="synonym">Epeira ventricosa</name>
    <dbReference type="NCBI Taxonomy" id="182803"/>
    <lineage>
        <taxon>Eukaryota</taxon>
        <taxon>Metazoa</taxon>
        <taxon>Ecdysozoa</taxon>
        <taxon>Arthropoda</taxon>
        <taxon>Chelicerata</taxon>
        <taxon>Arachnida</taxon>
        <taxon>Araneae</taxon>
        <taxon>Araneomorphae</taxon>
        <taxon>Entelegynae</taxon>
        <taxon>Araneoidea</taxon>
        <taxon>Araneidae</taxon>
        <taxon>Araneus</taxon>
    </lineage>
</organism>